<dbReference type="InterPro" id="IPR016032">
    <property type="entry name" value="Sig_transdc_resp-reg_C-effctor"/>
</dbReference>
<dbReference type="InterPro" id="IPR000792">
    <property type="entry name" value="Tscrpt_reg_LuxR_C"/>
</dbReference>
<dbReference type="SMART" id="SM00421">
    <property type="entry name" value="HTH_LUXR"/>
    <property type="match status" value="1"/>
</dbReference>
<dbReference type="PROSITE" id="PS50110">
    <property type="entry name" value="RESPONSE_REGULATORY"/>
    <property type="match status" value="1"/>
</dbReference>
<accession>A0A3S5C1K2</accession>
<evidence type="ECO:0000256" key="1">
    <source>
        <dbReference type="ARBA" id="ARBA00023125"/>
    </source>
</evidence>
<evidence type="ECO:0000313" key="5">
    <source>
        <dbReference type="EMBL" id="VEJ30564.1"/>
    </source>
</evidence>
<dbReference type="Pfam" id="PF00072">
    <property type="entry name" value="Response_reg"/>
    <property type="match status" value="1"/>
</dbReference>
<gene>
    <name evidence="5" type="primary">narL</name>
    <name evidence="5" type="ORF">NCTC10918_01848</name>
</gene>
<feature type="modified residue" description="4-aspartylphosphate" evidence="2">
    <location>
        <position position="56"/>
    </location>
</feature>
<dbReference type="SUPFAM" id="SSF52172">
    <property type="entry name" value="CheY-like"/>
    <property type="match status" value="1"/>
</dbReference>
<dbReference type="PRINTS" id="PR00038">
    <property type="entry name" value="HTHLUXR"/>
</dbReference>
<dbReference type="Proteomes" id="UP000270988">
    <property type="component" value="Chromosome"/>
</dbReference>
<sequence length="203" mass="21779">MSAISVVLADDELLLREAIMTLLCLNDDIEVVGTAQDGKEAIEVITRLRPDIAVLDLEMPKLDGLEVAAAILEASENTRVVLLTRFARPAVLRRALSIGVLAFVTKATSVKELPHILRTVHAGGRYVDGSVAASALSESDCPLTTREIDVLREALDGATISVIAERTHLAQGTVRNYLSSAMAKLGAPTRVSAAKIAWREGWI</sequence>
<dbReference type="CDD" id="cd06170">
    <property type="entry name" value="LuxR_C_like"/>
    <property type="match status" value="1"/>
</dbReference>
<dbReference type="InterPro" id="IPR001789">
    <property type="entry name" value="Sig_transdc_resp-reg_receiver"/>
</dbReference>
<proteinExistence type="predicted"/>
<dbReference type="InterPro" id="IPR036388">
    <property type="entry name" value="WH-like_DNA-bd_sf"/>
</dbReference>
<evidence type="ECO:0000259" key="4">
    <source>
        <dbReference type="PROSITE" id="PS50110"/>
    </source>
</evidence>
<dbReference type="PANTHER" id="PTHR43214:SF42">
    <property type="entry name" value="TRANSCRIPTIONAL REGULATORY PROTEIN DESR"/>
    <property type="match status" value="1"/>
</dbReference>
<dbReference type="RefSeq" id="WP_141121342.1">
    <property type="nucleotide sequence ID" value="NZ_CAUTSI010000003.1"/>
</dbReference>
<dbReference type="Gene3D" id="1.10.10.10">
    <property type="entry name" value="Winged helix-like DNA-binding domain superfamily/Winged helix DNA-binding domain"/>
    <property type="match status" value="1"/>
</dbReference>
<name>A0A3S5C1K2_9MICC</name>
<dbReference type="InterPro" id="IPR039420">
    <property type="entry name" value="WalR-like"/>
</dbReference>
<dbReference type="PROSITE" id="PS50043">
    <property type="entry name" value="HTH_LUXR_2"/>
    <property type="match status" value="1"/>
</dbReference>
<evidence type="ECO:0000313" key="6">
    <source>
        <dbReference type="Proteomes" id="UP000270988"/>
    </source>
</evidence>
<dbReference type="PANTHER" id="PTHR43214">
    <property type="entry name" value="TWO-COMPONENT RESPONSE REGULATOR"/>
    <property type="match status" value="1"/>
</dbReference>
<dbReference type="AlphaFoldDB" id="A0A3S5C1K2"/>
<protein>
    <submittedName>
        <fullName evidence="5">Probable transcriptional regulatory protein NarL</fullName>
    </submittedName>
</protein>
<feature type="domain" description="Response regulatory" evidence="4">
    <location>
        <begin position="5"/>
        <end position="121"/>
    </location>
</feature>
<reference evidence="5 6" key="1">
    <citation type="submission" date="2018-12" db="EMBL/GenBank/DDBJ databases">
        <authorList>
            <consortium name="Pathogen Informatics"/>
        </authorList>
    </citation>
    <scope>NUCLEOTIDE SEQUENCE [LARGE SCALE GENOMIC DNA]</scope>
    <source>
        <strain evidence="5 6">NCTC10918</strain>
    </source>
</reference>
<evidence type="ECO:0000256" key="2">
    <source>
        <dbReference type="PROSITE-ProRule" id="PRU00169"/>
    </source>
</evidence>
<dbReference type="GO" id="GO:0006355">
    <property type="term" value="P:regulation of DNA-templated transcription"/>
    <property type="evidence" value="ECO:0007669"/>
    <property type="project" value="InterPro"/>
</dbReference>
<dbReference type="GO" id="GO:0003677">
    <property type="term" value="F:DNA binding"/>
    <property type="evidence" value="ECO:0007669"/>
    <property type="project" value="UniProtKB-KW"/>
</dbReference>
<feature type="domain" description="HTH luxR-type" evidence="3">
    <location>
        <begin position="136"/>
        <end position="201"/>
    </location>
</feature>
<dbReference type="Pfam" id="PF00196">
    <property type="entry name" value="GerE"/>
    <property type="match status" value="1"/>
</dbReference>
<organism evidence="5 6">
    <name type="scientific">Rothia dentocariosa</name>
    <dbReference type="NCBI Taxonomy" id="2047"/>
    <lineage>
        <taxon>Bacteria</taxon>
        <taxon>Bacillati</taxon>
        <taxon>Actinomycetota</taxon>
        <taxon>Actinomycetes</taxon>
        <taxon>Micrococcales</taxon>
        <taxon>Micrococcaceae</taxon>
        <taxon>Rothia</taxon>
    </lineage>
</organism>
<dbReference type="EMBL" id="LR134521">
    <property type="protein sequence ID" value="VEJ30564.1"/>
    <property type="molecule type" value="Genomic_DNA"/>
</dbReference>
<dbReference type="SMART" id="SM00448">
    <property type="entry name" value="REC"/>
    <property type="match status" value="1"/>
</dbReference>
<dbReference type="GO" id="GO:0000160">
    <property type="term" value="P:phosphorelay signal transduction system"/>
    <property type="evidence" value="ECO:0007669"/>
    <property type="project" value="InterPro"/>
</dbReference>
<dbReference type="SUPFAM" id="SSF46894">
    <property type="entry name" value="C-terminal effector domain of the bipartite response regulators"/>
    <property type="match status" value="1"/>
</dbReference>
<dbReference type="Gene3D" id="3.40.50.2300">
    <property type="match status" value="1"/>
</dbReference>
<keyword evidence="2" id="KW-0597">Phosphoprotein</keyword>
<keyword evidence="1" id="KW-0238">DNA-binding</keyword>
<dbReference type="InterPro" id="IPR011006">
    <property type="entry name" value="CheY-like_superfamily"/>
</dbReference>
<evidence type="ECO:0000259" key="3">
    <source>
        <dbReference type="PROSITE" id="PS50043"/>
    </source>
</evidence>